<gene>
    <name evidence="1" type="ORF">A0J61_01286</name>
</gene>
<proteinExistence type="predicted"/>
<organism evidence="1 2">
    <name type="scientific">Choanephora cucurbitarum</name>
    <dbReference type="NCBI Taxonomy" id="101091"/>
    <lineage>
        <taxon>Eukaryota</taxon>
        <taxon>Fungi</taxon>
        <taxon>Fungi incertae sedis</taxon>
        <taxon>Mucoromycota</taxon>
        <taxon>Mucoromycotina</taxon>
        <taxon>Mucoromycetes</taxon>
        <taxon>Mucorales</taxon>
        <taxon>Mucorineae</taxon>
        <taxon>Choanephoraceae</taxon>
        <taxon>Choanephoroideae</taxon>
        <taxon>Choanephora</taxon>
    </lineage>
</organism>
<name>A0A1C7NT16_9FUNG</name>
<dbReference type="InParanoid" id="A0A1C7NT16"/>
<comment type="caution">
    <text evidence="1">The sequence shown here is derived from an EMBL/GenBank/DDBJ whole genome shotgun (WGS) entry which is preliminary data.</text>
</comment>
<reference evidence="1 2" key="1">
    <citation type="submission" date="2016-03" db="EMBL/GenBank/DDBJ databases">
        <title>Choanephora cucurbitarum.</title>
        <authorList>
            <person name="Min B."/>
            <person name="Park H."/>
            <person name="Park J.-H."/>
            <person name="Shin H.-D."/>
            <person name="Choi I.-G."/>
        </authorList>
    </citation>
    <scope>NUCLEOTIDE SEQUENCE [LARGE SCALE GENOMIC DNA]</scope>
    <source>
        <strain evidence="1 2">KUS-F28377</strain>
    </source>
</reference>
<keyword evidence="2" id="KW-1185">Reference proteome</keyword>
<evidence type="ECO:0000313" key="2">
    <source>
        <dbReference type="Proteomes" id="UP000093000"/>
    </source>
</evidence>
<dbReference type="EMBL" id="LUGH01000039">
    <property type="protein sequence ID" value="OBZ90644.1"/>
    <property type="molecule type" value="Genomic_DNA"/>
</dbReference>
<accession>A0A1C7NT16</accession>
<evidence type="ECO:0000313" key="1">
    <source>
        <dbReference type="EMBL" id="OBZ90644.1"/>
    </source>
</evidence>
<dbReference type="AlphaFoldDB" id="A0A1C7NT16"/>
<protein>
    <submittedName>
        <fullName evidence="1">Uncharacterized protein</fullName>
    </submittedName>
</protein>
<sequence>MIYAPLSSTVFWLRLDLHFIFGLKKLLHMSDPLVLVNPNGLDTKGCIIQEFLWYYVHIDTFGYG</sequence>
<dbReference type="Proteomes" id="UP000093000">
    <property type="component" value="Unassembled WGS sequence"/>
</dbReference>